<organism evidence="1 2">
    <name type="scientific">Hymenobacter qilianensis</name>
    <dbReference type="NCBI Taxonomy" id="1385715"/>
    <lineage>
        <taxon>Bacteria</taxon>
        <taxon>Pseudomonadati</taxon>
        <taxon>Bacteroidota</taxon>
        <taxon>Cytophagia</taxon>
        <taxon>Cytophagales</taxon>
        <taxon>Hymenobacteraceae</taxon>
        <taxon>Hymenobacter</taxon>
    </lineage>
</organism>
<dbReference type="EMBL" id="BMFN01000001">
    <property type="protein sequence ID" value="GGF61025.1"/>
    <property type="molecule type" value="Genomic_DNA"/>
</dbReference>
<comment type="caution">
    <text evidence="1">The sequence shown here is derived from an EMBL/GenBank/DDBJ whole genome shotgun (WGS) entry which is preliminary data.</text>
</comment>
<evidence type="ECO:0000313" key="1">
    <source>
        <dbReference type="EMBL" id="GGF61025.1"/>
    </source>
</evidence>
<accession>A0ACB5PQ85</accession>
<dbReference type="Proteomes" id="UP000605392">
    <property type="component" value="Unassembled WGS sequence"/>
</dbReference>
<gene>
    <name evidence="1" type="ORF">GCM10011375_15200</name>
</gene>
<protein>
    <submittedName>
        <fullName evidence="1">SusC/RagA family TonB-linked outer membrane protein</fullName>
    </submittedName>
</protein>
<evidence type="ECO:0000313" key="2">
    <source>
        <dbReference type="Proteomes" id="UP000605392"/>
    </source>
</evidence>
<proteinExistence type="predicted"/>
<keyword evidence="2" id="KW-1185">Reference proteome</keyword>
<reference evidence="1 2" key="1">
    <citation type="journal article" date="2019" name="Int. J. Syst. Evol. Microbiol.">
        <title>The Global Catalogue of Microorganisms (GCM) 10K type strain sequencing project: providing services to taxonomists for standard genome sequencing and annotation.</title>
        <authorList>
            <consortium name="The Broad Institute Genomics Platform"/>
            <consortium name="The Broad Institute Genome Sequencing Center for Infectious Disease"/>
            <person name="Wu L."/>
            <person name="Ma J."/>
        </authorList>
    </citation>
    <scope>NUCLEOTIDE SEQUENCE [LARGE SCALE GENOMIC DNA]</scope>
    <source>
        <strain evidence="1 2">CGMCC 1.12720</strain>
    </source>
</reference>
<name>A0ACB5PQ85_9BACT</name>
<sequence length="1041" mass="112698">MKKTVPKLRWLAVPALICYLPLTVAAEASAAAGVRAALPLAVVIQAPDVTVIGRVTDEKGEGLPGVNVVVKGTSNGTSTDVDGRYSITVPDNATLVVSYVGYTPREIAVGGRTTIDVPLAPDAQALSEVVVLGYTTQNRQNLTSAVSPVDVAAAKRAPVATITEAIQGRTTGVQISNSGTPGQAPIFNIRGIGTLNGGSAPLFVVDGLWTNNIRDLNPSDIESLTVLKDASSTSIYGSQGANGVVIITTKKGKAGKPTIGFNAYAGVQNAVDRWDLTNASEWAALSREAYQNAGLTPLASAQNPENFADTDWQDEILRTGTVQDYNLNFSGGSTGENFSTNFLISGGYFKQKGALIGTDFERYTLRLNSGLTAGRFKLSESLQLAHALTDLPSGAPFQDAIRLLPTIPVYDPTESTGSGFGYGSPAANTFGTNPVASQLIRDESQYNNRLQGSVNAEYAFFDFLSYKLNLGVETLDYVDRNSRKYGRITQNQPQNEYQSTYQEQRGDNSFLIVENILDFNKQFGDHGINVILGYSEQRGKNTFSRGLNRGYGTGPSYNFVLSAGTTSPEVTGTDSEYSKRSYFTQAVYDYKNRYLVTGSFRRDGSSRFDPDNRYGNFGAASLGWRISEEDFLKESAPYISNLKARVSYGVNGNDAIGEYRYQGVINQNANYVFNGNVITVGSIQTTIPSQGIKWESRFTTNYGIDLGLFEDRLTMSADYYTSRTEDALVNPLLPIYLGNAGTRPFVNIGDIENKGFELQLGYQDNRSAFTYGVTGNLTTVKNEVLRLSQEGQSIPSGVTRTEVGHPVGAFFLIPFDGVFQTQEEVTRHVNADGRVIQPYAAPGDARYRDTNGDGQINDSDRIFYDTSIPKIQYGLGANAGFKGIDFSLLFQGSGGNELFNVARATMDRTDDPANFRADFTPWRPDAPSSTTPRALQGGGTTANLREAAASNARGSSRFLEDGSYLRLKNISIGYTIPESLTGKVKGVSNVRIYVTGQNVLTFTDYSGPDPEIVNGNFFERGVDFSSFPNLRTFTGGIQLGF</sequence>